<evidence type="ECO:0000313" key="2">
    <source>
        <dbReference type="Proteomes" id="UP000006034"/>
    </source>
</evidence>
<evidence type="ECO:0000313" key="1">
    <source>
        <dbReference type="EMBL" id="EFV44667.2"/>
    </source>
</evidence>
<reference evidence="1 2" key="2">
    <citation type="submission" date="2013-04" db="EMBL/GenBank/DDBJ databases">
        <title>The Genome Sequence of Bilophila wadsworthia 3_1_6.</title>
        <authorList>
            <consortium name="The Broad Institute Genomics Platform"/>
            <person name="Earl A."/>
            <person name="Ward D."/>
            <person name="Feldgarden M."/>
            <person name="Gevers D."/>
            <person name="Sibley C."/>
            <person name="Strauss J."/>
            <person name="Allen-Vercoe E."/>
            <person name="Walker B."/>
            <person name="Young S."/>
            <person name="Zeng Q."/>
            <person name="Gargeya S."/>
            <person name="Fitzgerald M."/>
            <person name="Haas B."/>
            <person name="Abouelleil A."/>
            <person name="Allen A.W."/>
            <person name="Alvarado L."/>
            <person name="Arachchi H.M."/>
            <person name="Berlin A.M."/>
            <person name="Chapman S.B."/>
            <person name="Gainer-Dewar J."/>
            <person name="Goldberg J."/>
            <person name="Griggs A."/>
            <person name="Gujja S."/>
            <person name="Hansen M."/>
            <person name="Howarth C."/>
            <person name="Imamovic A."/>
            <person name="Ireland A."/>
            <person name="Larimer J."/>
            <person name="McCowan C."/>
            <person name="Murphy C."/>
            <person name="Pearson M."/>
            <person name="Poon T.W."/>
            <person name="Priest M."/>
            <person name="Roberts A."/>
            <person name="Saif S."/>
            <person name="Shea T."/>
            <person name="Sisk P."/>
            <person name="Sykes S."/>
            <person name="Wortman J."/>
            <person name="Nusbaum C."/>
            <person name="Birren B."/>
        </authorList>
    </citation>
    <scope>NUCLEOTIDE SEQUENCE [LARGE SCALE GENOMIC DNA]</scope>
    <source>
        <strain evidence="1 2">3_1_6</strain>
    </source>
</reference>
<dbReference type="HOGENOM" id="CLU_2314715_0_0_7"/>
<dbReference type="AlphaFoldDB" id="E5Y5V5"/>
<gene>
    <name evidence="1" type="ORF">HMPREF0179_01568</name>
</gene>
<protein>
    <submittedName>
        <fullName evidence="1">Uncharacterized protein</fullName>
    </submittedName>
</protein>
<sequence length="100" mass="10772">MHGRPSSASFNWFLKVFGNTAAVPVWALCALTAALHGCGSSGALTSVPPAPMTPGAIITEAWAYEEGGRWEQVEGEWIHLPANEGAELLLWIEHAEELCR</sequence>
<dbReference type="GeneID" id="78086688"/>
<dbReference type="EMBL" id="ADCP02000001">
    <property type="protein sequence ID" value="EFV44667.2"/>
    <property type="molecule type" value="Genomic_DNA"/>
</dbReference>
<comment type="caution">
    <text evidence="1">The sequence shown here is derived from an EMBL/GenBank/DDBJ whole genome shotgun (WGS) entry which is preliminary data.</text>
</comment>
<proteinExistence type="predicted"/>
<dbReference type="STRING" id="563192.HMPREF0179_01568"/>
<reference evidence="1 2" key="1">
    <citation type="submission" date="2010-10" db="EMBL/GenBank/DDBJ databases">
        <authorList>
            <consortium name="The Broad Institute Genome Sequencing Platform"/>
            <person name="Ward D."/>
            <person name="Earl A."/>
            <person name="Feldgarden M."/>
            <person name="Young S.K."/>
            <person name="Gargeya S."/>
            <person name="Zeng Q."/>
            <person name="Alvarado L."/>
            <person name="Berlin A."/>
            <person name="Bochicchio J."/>
            <person name="Chapman S.B."/>
            <person name="Chen Z."/>
            <person name="Freedman E."/>
            <person name="Gellesch M."/>
            <person name="Goldberg J."/>
            <person name="Griggs A."/>
            <person name="Gujja S."/>
            <person name="Heilman E."/>
            <person name="Heiman D."/>
            <person name="Howarth C."/>
            <person name="Mehta T."/>
            <person name="Neiman D."/>
            <person name="Pearson M."/>
            <person name="Roberts A."/>
            <person name="Saif S."/>
            <person name="Shea T."/>
            <person name="Shenoy N."/>
            <person name="Sisk P."/>
            <person name="Stolte C."/>
            <person name="Sykes S."/>
            <person name="White J."/>
            <person name="Yandava C."/>
            <person name="Allen-Vercoe E."/>
            <person name="Sibley C."/>
            <person name="Ambrose C.E."/>
            <person name="Strauss J."/>
            <person name="Daigneault M."/>
            <person name="Haas B."/>
            <person name="Nusbaum C."/>
            <person name="Birren B."/>
        </authorList>
    </citation>
    <scope>NUCLEOTIDE SEQUENCE [LARGE SCALE GENOMIC DNA]</scope>
    <source>
        <strain evidence="1 2">3_1_6</strain>
    </source>
</reference>
<dbReference type="RefSeq" id="WP_016360850.1">
    <property type="nucleotide sequence ID" value="NZ_KE150238.1"/>
</dbReference>
<accession>E5Y5V5</accession>
<name>E5Y5V5_BILW3</name>
<dbReference type="eggNOG" id="ENOG5030SMN">
    <property type="taxonomic scope" value="Bacteria"/>
</dbReference>
<keyword evidence="2" id="KW-1185">Reference proteome</keyword>
<organism evidence="1 2">
    <name type="scientific">Bilophila wadsworthia (strain 3_1_6)</name>
    <dbReference type="NCBI Taxonomy" id="563192"/>
    <lineage>
        <taxon>Bacteria</taxon>
        <taxon>Pseudomonadati</taxon>
        <taxon>Thermodesulfobacteriota</taxon>
        <taxon>Desulfovibrionia</taxon>
        <taxon>Desulfovibrionales</taxon>
        <taxon>Desulfovibrionaceae</taxon>
        <taxon>Bilophila</taxon>
    </lineage>
</organism>
<dbReference type="Proteomes" id="UP000006034">
    <property type="component" value="Unassembled WGS sequence"/>
</dbReference>